<accession>A0AAD9IQH6</accession>
<dbReference type="EMBL" id="JAODUP010002611">
    <property type="protein sequence ID" value="KAK2138677.1"/>
    <property type="molecule type" value="Genomic_DNA"/>
</dbReference>
<dbReference type="Gene3D" id="1.10.510.10">
    <property type="entry name" value="Transferase(Phosphotransferase) domain 1"/>
    <property type="match status" value="1"/>
</dbReference>
<dbReference type="InterPro" id="IPR011009">
    <property type="entry name" value="Kinase-like_dom_sf"/>
</dbReference>
<name>A0AAD9IQH6_9ANNE</name>
<keyword evidence="3" id="KW-1185">Reference proteome</keyword>
<reference evidence="2" key="1">
    <citation type="journal article" date="2023" name="Mol. Biol. Evol.">
        <title>Third-Generation Sequencing Reveals the Adaptive Role of the Epigenome in Three Deep-Sea Polychaetes.</title>
        <authorList>
            <person name="Perez M."/>
            <person name="Aroh O."/>
            <person name="Sun Y."/>
            <person name="Lan Y."/>
            <person name="Juniper S.K."/>
            <person name="Young C.R."/>
            <person name="Angers B."/>
            <person name="Qian P.Y."/>
        </authorList>
    </citation>
    <scope>NUCLEOTIDE SEQUENCE</scope>
    <source>
        <strain evidence="2">P08H-3</strain>
    </source>
</reference>
<dbReference type="Proteomes" id="UP001208570">
    <property type="component" value="Unassembled WGS sequence"/>
</dbReference>
<protein>
    <recommendedName>
        <fullName evidence="1">Serine-threonine/tyrosine-protein kinase catalytic domain-containing protein</fullName>
    </recommendedName>
</protein>
<organism evidence="2 3">
    <name type="scientific">Paralvinella palmiformis</name>
    <dbReference type="NCBI Taxonomy" id="53620"/>
    <lineage>
        <taxon>Eukaryota</taxon>
        <taxon>Metazoa</taxon>
        <taxon>Spiralia</taxon>
        <taxon>Lophotrochozoa</taxon>
        <taxon>Annelida</taxon>
        <taxon>Polychaeta</taxon>
        <taxon>Sedentaria</taxon>
        <taxon>Canalipalpata</taxon>
        <taxon>Terebellida</taxon>
        <taxon>Terebelliformia</taxon>
        <taxon>Alvinellidae</taxon>
        <taxon>Paralvinella</taxon>
    </lineage>
</organism>
<dbReference type="Pfam" id="PF07714">
    <property type="entry name" value="PK_Tyr_Ser-Thr"/>
    <property type="match status" value="1"/>
</dbReference>
<gene>
    <name evidence="2" type="ORF">LSH36_2625g00016</name>
</gene>
<dbReference type="GO" id="GO:0004672">
    <property type="term" value="F:protein kinase activity"/>
    <property type="evidence" value="ECO:0007669"/>
    <property type="project" value="InterPro"/>
</dbReference>
<feature type="domain" description="Serine-threonine/tyrosine-protein kinase catalytic" evidence="1">
    <location>
        <begin position="92"/>
        <end position="206"/>
    </location>
</feature>
<dbReference type="AlphaFoldDB" id="A0AAD9IQH6"/>
<dbReference type="SUPFAM" id="SSF56112">
    <property type="entry name" value="Protein kinase-like (PK-like)"/>
    <property type="match status" value="1"/>
</dbReference>
<proteinExistence type="predicted"/>
<sequence>MVPQKTRIKRETVMTVYDFMATVGLVDSKAKHLLFSFWMYDGDVLLMSQPTLVKINKDVRQHIQSQERSVTSLYQSLLKPEINIFTTSNVVLDTLLSEGNFFQTWKGKLTKRKSAPLQVVIKKTKGDCEIFDNYLKSQGLNLTKLRSNDYIIACLGMTSDLKLLIMEAAPLGNLRHYLETKANETYYNMTSLKKLEMNLINQIIEGVDAVHHLGVSKYVKYLEYLSNF</sequence>
<comment type="caution">
    <text evidence="2">The sequence shown here is derived from an EMBL/GenBank/DDBJ whole genome shotgun (WGS) entry which is preliminary data.</text>
</comment>
<evidence type="ECO:0000313" key="2">
    <source>
        <dbReference type="EMBL" id="KAK2138677.1"/>
    </source>
</evidence>
<evidence type="ECO:0000259" key="1">
    <source>
        <dbReference type="Pfam" id="PF07714"/>
    </source>
</evidence>
<dbReference type="InterPro" id="IPR001245">
    <property type="entry name" value="Ser-Thr/Tyr_kinase_cat_dom"/>
</dbReference>
<evidence type="ECO:0000313" key="3">
    <source>
        <dbReference type="Proteomes" id="UP001208570"/>
    </source>
</evidence>